<gene>
    <name evidence="7" type="ORF">CVV64_15155</name>
</gene>
<evidence type="ECO:0000313" key="8">
    <source>
        <dbReference type="Proteomes" id="UP000233256"/>
    </source>
</evidence>
<evidence type="ECO:0000256" key="4">
    <source>
        <dbReference type="ARBA" id="ARBA00022989"/>
    </source>
</evidence>
<dbReference type="Proteomes" id="UP000233256">
    <property type="component" value="Unassembled WGS sequence"/>
</dbReference>
<feature type="transmembrane region" description="Helical" evidence="6">
    <location>
        <begin position="499"/>
        <end position="517"/>
    </location>
</feature>
<evidence type="ECO:0000256" key="3">
    <source>
        <dbReference type="ARBA" id="ARBA00022692"/>
    </source>
</evidence>
<feature type="transmembrane region" description="Helical" evidence="6">
    <location>
        <begin position="34"/>
        <end position="52"/>
    </location>
</feature>
<keyword evidence="2" id="KW-1003">Cell membrane</keyword>
<evidence type="ECO:0000256" key="1">
    <source>
        <dbReference type="ARBA" id="ARBA00004651"/>
    </source>
</evidence>
<feature type="transmembrane region" description="Helical" evidence="6">
    <location>
        <begin position="338"/>
        <end position="356"/>
    </location>
</feature>
<feature type="transmembrane region" description="Helical" evidence="6">
    <location>
        <begin position="224"/>
        <end position="243"/>
    </location>
</feature>
<protein>
    <recommendedName>
        <fullName evidence="9">Basic amino acid antiporter YfcC</fullName>
    </recommendedName>
</protein>
<dbReference type="InterPro" id="IPR051679">
    <property type="entry name" value="DASS-Related_Transporters"/>
</dbReference>
<feature type="transmembrane region" description="Helical" evidence="6">
    <location>
        <begin position="368"/>
        <end position="387"/>
    </location>
</feature>
<accession>A0A2N1PLN5</accession>
<keyword evidence="5 6" id="KW-0472">Membrane</keyword>
<dbReference type="EMBL" id="PGXC01000022">
    <property type="protein sequence ID" value="PKK89245.1"/>
    <property type="molecule type" value="Genomic_DNA"/>
</dbReference>
<evidence type="ECO:0000256" key="2">
    <source>
        <dbReference type="ARBA" id="ARBA00022475"/>
    </source>
</evidence>
<dbReference type="PANTHER" id="PTHR43652:SF2">
    <property type="entry name" value="BASIC AMINO ACID ANTIPORTER YFCC-RELATED"/>
    <property type="match status" value="1"/>
</dbReference>
<sequence>MEEFMSQIPPAKQSLNGVAADSQDEKPVMKVPHTYVIIFCLMIIASILTYIIPGGEFVRIEKNYEGVGKREVVVPGSYKAVDRVPQGPWNTMNAVMKGLKHHSATDIVFFILLIGGAFGIITETGAVEAALGRLVKACQNREIFVIPAVMLAFSIGGASFGMCEETIPFVAMVVPLSLKLGYDSITGVAMVYVGAMIGFATAFLNPFTVGIAQGIAQIKPFSGMGYRLGLWIFFTLFTIGWVMRYASRIKANPDLSPVRDLDLIKLNEYARIAAHEEAANEEAANEEAVNGDATDQKVSSHVHKLKWSQKGVLLIIAVGFAAIIYGAIRLGWYIDEMVAIFLTMGILCGLISRLPLNSIAESFGRGCSDIANAAILVGFARAVLVLLADGKAMDTILHHVSGMVGDLPAVVSVQCMYLFQTLANFFVPSGSGQAALTMPIMAPLADAVGITRQTAVLAYQFGDGFTNMIIPTSAVTMAVLGMAGVPWERWAKWMLPLTIVYFLLGALALIPPVLMGWQG</sequence>
<keyword evidence="4 6" id="KW-1133">Transmembrane helix</keyword>
<comment type="caution">
    <text evidence="7">The sequence shown here is derived from an EMBL/GenBank/DDBJ whole genome shotgun (WGS) entry which is preliminary data.</text>
</comment>
<dbReference type="InterPro" id="IPR018385">
    <property type="entry name" value="C4_dicarb_anaerob_car-like"/>
</dbReference>
<organism evidence="7 8">
    <name type="scientific">Candidatus Wallbacteria bacterium HGW-Wallbacteria-1</name>
    <dbReference type="NCBI Taxonomy" id="2013854"/>
    <lineage>
        <taxon>Bacteria</taxon>
        <taxon>Candidatus Walliibacteriota</taxon>
    </lineage>
</organism>
<feature type="transmembrane region" description="Helical" evidence="6">
    <location>
        <begin position="312"/>
        <end position="332"/>
    </location>
</feature>
<keyword evidence="3 6" id="KW-0812">Transmembrane</keyword>
<comment type="subcellular location">
    <subcellularLocation>
        <location evidence="1">Cell membrane</location>
        <topology evidence="1">Multi-pass membrane protein</topology>
    </subcellularLocation>
</comment>
<dbReference type="PANTHER" id="PTHR43652">
    <property type="entry name" value="BASIC AMINO ACID ANTIPORTER YFCC-RELATED"/>
    <property type="match status" value="1"/>
</dbReference>
<evidence type="ECO:0000313" key="7">
    <source>
        <dbReference type="EMBL" id="PKK89245.1"/>
    </source>
</evidence>
<feature type="transmembrane region" description="Helical" evidence="6">
    <location>
        <begin position="184"/>
        <end position="204"/>
    </location>
</feature>
<dbReference type="Pfam" id="PF03606">
    <property type="entry name" value="DcuC"/>
    <property type="match status" value="1"/>
</dbReference>
<evidence type="ECO:0008006" key="9">
    <source>
        <dbReference type="Google" id="ProtNLM"/>
    </source>
</evidence>
<feature type="transmembrane region" description="Helical" evidence="6">
    <location>
        <begin position="468"/>
        <end position="487"/>
    </location>
</feature>
<reference evidence="7 8" key="1">
    <citation type="journal article" date="2017" name="ISME J.">
        <title>Potential for microbial H2 and metal transformations associated with novel bacteria and archaea in deep terrestrial subsurface sediments.</title>
        <authorList>
            <person name="Hernsdorf A.W."/>
            <person name="Amano Y."/>
            <person name="Miyakawa K."/>
            <person name="Ise K."/>
            <person name="Suzuki Y."/>
            <person name="Anantharaman K."/>
            <person name="Probst A."/>
            <person name="Burstein D."/>
            <person name="Thomas B.C."/>
            <person name="Banfield J.F."/>
        </authorList>
    </citation>
    <scope>NUCLEOTIDE SEQUENCE [LARGE SCALE GENOMIC DNA]</scope>
    <source>
        <strain evidence="7">HGW-Wallbacteria-1</strain>
    </source>
</reference>
<evidence type="ECO:0000256" key="6">
    <source>
        <dbReference type="SAM" id="Phobius"/>
    </source>
</evidence>
<name>A0A2N1PLN5_9BACT</name>
<dbReference type="GO" id="GO:0005886">
    <property type="term" value="C:plasma membrane"/>
    <property type="evidence" value="ECO:0007669"/>
    <property type="project" value="UniProtKB-SubCell"/>
</dbReference>
<feature type="transmembrane region" description="Helical" evidence="6">
    <location>
        <begin position="143"/>
        <end position="163"/>
    </location>
</feature>
<dbReference type="AlphaFoldDB" id="A0A2N1PLN5"/>
<proteinExistence type="predicted"/>
<feature type="transmembrane region" description="Helical" evidence="6">
    <location>
        <begin position="107"/>
        <end position="131"/>
    </location>
</feature>
<evidence type="ECO:0000256" key="5">
    <source>
        <dbReference type="ARBA" id="ARBA00023136"/>
    </source>
</evidence>